<feature type="compositionally biased region" description="Gly residues" evidence="2">
    <location>
        <begin position="888"/>
        <end position="898"/>
    </location>
</feature>
<feature type="region of interest" description="Disordered" evidence="2">
    <location>
        <begin position="1406"/>
        <end position="1438"/>
    </location>
</feature>
<evidence type="ECO:0000256" key="1">
    <source>
        <dbReference type="SAM" id="Coils"/>
    </source>
</evidence>
<evidence type="ECO:0000313" key="5">
    <source>
        <dbReference type="RefSeq" id="XP_017773224.1"/>
    </source>
</evidence>
<dbReference type="PANTHER" id="PTHR14164">
    <property type="entry name" value="PERICENTRIOLAR MATERIAL 1-RELATED"/>
    <property type="match status" value="1"/>
</dbReference>
<feature type="compositionally biased region" description="Basic and acidic residues" evidence="2">
    <location>
        <begin position="1424"/>
        <end position="1438"/>
    </location>
</feature>
<feature type="compositionally biased region" description="Polar residues" evidence="2">
    <location>
        <begin position="1410"/>
        <end position="1423"/>
    </location>
</feature>
<evidence type="ECO:0000256" key="2">
    <source>
        <dbReference type="SAM" id="MobiDB-lite"/>
    </source>
</evidence>
<dbReference type="GeneID" id="108560270"/>
<dbReference type="Proteomes" id="UP000695000">
    <property type="component" value="Unplaced"/>
</dbReference>
<dbReference type="PANTHER" id="PTHR14164:SF12">
    <property type="entry name" value="PERICENTRIOLAR MATERIAL 1 PROTEIN"/>
    <property type="match status" value="1"/>
</dbReference>
<feature type="compositionally biased region" description="Basic and acidic residues" evidence="2">
    <location>
        <begin position="1077"/>
        <end position="1093"/>
    </location>
</feature>
<feature type="compositionally biased region" description="Polar residues" evidence="2">
    <location>
        <begin position="73"/>
        <end position="101"/>
    </location>
</feature>
<feature type="coiled-coil region" evidence="1">
    <location>
        <begin position="366"/>
        <end position="436"/>
    </location>
</feature>
<feature type="compositionally biased region" description="Low complexity" evidence="2">
    <location>
        <begin position="875"/>
        <end position="886"/>
    </location>
</feature>
<feature type="region of interest" description="Disordered" evidence="2">
    <location>
        <begin position="60"/>
        <end position="110"/>
    </location>
</feature>
<feature type="region of interest" description="Disordered" evidence="2">
    <location>
        <begin position="1064"/>
        <end position="1093"/>
    </location>
</feature>
<feature type="region of interest" description="Disordered" evidence="2">
    <location>
        <begin position="613"/>
        <end position="668"/>
    </location>
</feature>
<reference evidence="5" key="1">
    <citation type="submission" date="2025-08" db="UniProtKB">
        <authorList>
            <consortium name="RefSeq"/>
        </authorList>
    </citation>
    <scope>IDENTIFICATION</scope>
    <source>
        <tissue evidence="5">Whole Larva</tissue>
    </source>
</reference>
<feature type="compositionally biased region" description="Polar residues" evidence="2">
    <location>
        <begin position="978"/>
        <end position="992"/>
    </location>
</feature>
<gene>
    <name evidence="5" type="primary">LOC108560270</name>
</gene>
<feature type="compositionally biased region" description="Basic and acidic residues" evidence="2">
    <location>
        <begin position="615"/>
        <end position="624"/>
    </location>
</feature>
<dbReference type="Pfam" id="PF15717">
    <property type="entry name" value="PCM1_C"/>
    <property type="match status" value="1"/>
</dbReference>
<keyword evidence="1" id="KW-0175">Coiled coil</keyword>
<evidence type="ECO:0000313" key="4">
    <source>
        <dbReference type="Proteomes" id="UP000695000"/>
    </source>
</evidence>
<feature type="region of interest" description="Disordered" evidence="2">
    <location>
        <begin position="875"/>
        <end position="920"/>
    </location>
</feature>
<feature type="domain" description="Pericentriolar material 1 protein C-terminal" evidence="3">
    <location>
        <begin position="1095"/>
        <end position="1155"/>
    </location>
</feature>
<feature type="region of interest" description="Disordered" evidence="2">
    <location>
        <begin position="466"/>
        <end position="497"/>
    </location>
</feature>
<feature type="region of interest" description="Disordered" evidence="2">
    <location>
        <begin position="686"/>
        <end position="711"/>
    </location>
</feature>
<accession>A0ABM1MF74</accession>
<dbReference type="InterPro" id="IPR024138">
    <property type="entry name" value="Pericentriolar_Pcm1"/>
</dbReference>
<sequence>MSDEHRKLYIKKGTGTVPKVKQRNITNTSQRPPIQNERCSNVLSNNLGRDCNFITRQYRNPSRNPQYFAPMDSESSVRQNGTITSNGTSTPNTSATNSRRNSCGAAPKCDNVAKYPDKKQIEAKLGQIQEYLRITSSLMSNMKNTDEQLQNTIFIQSNEEEMDKNHLEQMVKDLLDSEAKLVVLLSEIDDEDNNNIEKLPENCDLEPAASGISKKELENKMEEATREMMMLKEQENFLLHSQLNVESQLREARLAQEKLMKGFTVARNMNQETDGLTLALNGLSTDGFDAFSNSGASSKNYNENQTDMDRELEERLKTLNTKNQVSLAPPPDQYQNHVDSLQGRILQMRDGNDNRNQLIQMLDNRDAQIQAEHNALQGKLMELQNKKMKVDQLVLQLQNMNEESDEDEMGSRVKMIVNMKDQLSKLKDMLDVVQNTENSLDTQNINESDIEDQVWRMCSKSDNLIQNDVRSNSRHVENKSQGHSSNERHVKDKQVNKKSMNANEREHIFQAQSREKQKRELEVFMSKSATSNLNRDVNSESKSDVGASSIPLYEGSTNSWHPVPSNVYPMPQANDRYSSFSDDCPEDDMNEYADTPAAIQPMPSLIYPTSNYTKRRSEEPRIEVSQESGYLHATSDRSIRSPSIATPAYPRNRSRSNANTEAANKKQMQKQLELIRSVCDSMLDQQSNESQPNIQVRNNLTPSPVYSEPRQYTSPSAHNMNALNVVQPGEGHAFPAMPPFSPSDPGNYQNWLATNNMQTQAFMLNTLNQCCQMLWLQQRELSSLRNTVNMMQERNQNLPFDPNTQYPYLFPTGSGTNNLYNRSPSFQHPKMNPIGASMPNLNHAHCSQTNMDHACHANHCNVQNARILDSALNNSNSSAVHNHNQNTGAGGGGGGGEQPHGNNAVLHHPPPPPTQIWNGQALNNQVAPGNRANNYWDNFRSYSRQNLLSTKNTEGLQNASTLFGDRSNTSLQGLSLALSQPTQKQNTESQESVPGGSVSLENTPGRFRANVSRQRSNSSVGVASAVPPDVLNVNQKTNDFPLDFGNTGFSTLSNVYGNTSFESHDTFKDTVPTNRRNRNEWHDDARSPNDSPKSKLFEELRENVYKEVASLISANQGRPHFLIQLFRDLQLISSDPLRRRTLQSIQSVISNSINSPGSSTGATRQVQIPTIETENLENDNQAASEFFDLGNFMWPKSLINQEAVETNSPEHLAEVLSFLNNHNEDIFSDSLVHALRDTLVESTFSAIFVNTNSKDGLIQKHFASLLTEALEHYRGKKVQDVRLNVLQTVEDLLRGEISLIRLMRENISEGGDSMEQCLPMNPYDMQMPLNEEAGPQMQNGDLAEADQSRIEIEEDEGAVGGVLNIALERSTSSIAGQVLTDDNDTPKLDLVMNTESDVEFVEQGLDQVPTRLTTHSNSRSNTPSKDKKSIGLDGPEHF</sequence>
<evidence type="ECO:0000259" key="3">
    <source>
        <dbReference type="Pfam" id="PF15717"/>
    </source>
</evidence>
<name>A0ABM1MF74_NICVS</name>
<feature type="compositionally biased region" description="Basic and acidic residues" evidence="2">
    <location>
        <begin position="474"/>
        <end position="495"/>
    </location>
</feature>
<keyword evidence="4" id="KW-1185">Reference proteome</keyword>
<organism evidence="4 5">
    <name type="scientific">Nicrophorus vespilloides</name>
    <name type="common">Boreal carrion beetle</name>
    <dbReference type="NCBI Taxonomy" id="110193"/>
    <lineage>
        <taxon>Eukaryota</taxon>
        <taxon>Metazoa</taxon>
        <taxon>Ecdysozoa</taxon>
        <taxon>Arthropoda</taxon>
        <taxon>Hexapoda</taxon>
        <taxon>Insecta</taxon>
        <taxon>Pterygota</taxon>
        <taxon>Neoptera</taxon>
        <taxon>Endopterygota</taxon>
        <taxon>Coleoptera</taxon>
        <taxon>Polyphaga</taxon>
        <taxon>Staphyliniformia</taxon>
        <taxon>Silphidae</taxon>
        <taxon>Nicrophorinae</taxon>
        <taxon>Nicrophorus</taxon>
    </lineage>
</organism>
<dbReference type="RefSeq" id="XP_017773224.1">
    <property type="nucleotide sequence ID" value="XM_017917735.1"/>
</dbReference>
<protein>
    <submittedName>
        <fullName evidence="5">Pericentriolar material 1 protein isoform X1</fullName>
    </submittedName>
</protein>
<proteinExistence type="predicted"/>
<feature type="region of interest" description="Disordered" evidence="2">
    <location>
        <begin position="978"/>
        <end position="1004"/>
    </location>
</feature>
<dbReference type="InterPro" id="IPR031446">
    <property type="entry name" value="PCM1_C"/>
</dbReference>